<dbReference type="Proteomes" id="UP000031599">
    <property type="component" value="Unassembled WGS sequence"/>
</dbReference>
<dbReference type="RefSeq" id="WP_052558165.1">
    <property type="nucleotide sequence ID" value="NZ_JMCC02000145.1"/>
</dbReference>
<protein>
    <submittedName>
        <fullName evidence="1">Putative thioesterase</fullName>
    </submittedName>
</protein>
<sequence>MGNSTLPFPGAGTFPAGFADPEGAAGPVTIRQDVAWGELDALGHVNHTVYLRWFENARFAWFERVGIAALMRESGGAVGPILARVSCDYRIPVGFPDTILTSVCCVELGRSSLTLDNTVWSEQHQAVVAQGQVVVVMLDYAAKRSTPIDQAVRAAICTLDDVHSRE</sequence>
<dbReference type="GO" id="GO:0047617">
    <property type="term" value="F:fatty acyl-CoA hydrolase activity"/>
    <property type="evidence" value="ECO:0007669"/>
    <property type="project" value="TreeGrafter"/>
</dbReference>
<name>A0A0C1ZMJ4_9BACT</name>
<dbReference type="AlphaFoldDB" id="A0A0C1ZMJ4"/>
<dbReference type="CDD" id="cd00586">
    <property type="entry name" value="4HBT"/>
    <property type="match status" value="1"/>
</dbReference>
<dbReference type="SUPFAM" id="SSF54637">
    <property type="entry name" value="Thioesterase/thiol ester dehydrase-isomerase"/>
    <property type="match status" value="1"/>
</dbReference>
<gene>
    <name evidence="1" type="ORF">DB30_01812</name>
</gene>
<organism evidence="1 2">
    <name type="scientific">Enhygromyxa salina</name>
    <dbReference type="NCBI Taxonomy" id="215803"/>
    <lineage>
        <taxon>Bacteria</taxon>
        <taxon>Pseudomonadati</taxon>
        <taxon>Myxococcota</taxon>
        <taxon>Polyangia</taxon>
        <taxon>Nannocystales</taxon>
        <taxon>Nannocystaceae</taxon>
        <taxon>Enhygromyxa</taxon>
    </lineage>
</organism>
<dbReference type="PANTHER" id="PTHR31793:SF39">
    <property type="entry name" value="THIOESTERASE_THIOL ESTER DEHYDRASE-ISOMERASE"/>
    <property type="match status" value="1"/>
</dbReference>
<evidence type="ECO:0000313" key="1">
    <source>
        <dbReference type="EMBL" id="KIG12208.1"/>
    </source>
</evidence>
<accession>A0A0C1ZMJ4</accession>
<dbReference type="InterPro" id="IPR029069">
    <property type="entry name" value="HotDog_dom_sf"/>
</dbReference>
<dbReference type="Gene3D" id="3.10.129.10">
    <property type="entry name" value="Hotdog Thioesterase"/>
    <property type="match status" value="1"/>
</dbReference>
<dbReference type="EMBL" id="JMCC02000145">
    <property type="protein sequence ID" value="KIG12208.1"/>
    <property type="molecule type" value="Genomic_DNA"/>
</dbReference>
<dbReference type="InterPro" id="IPR050563">
    <property type="entry name" value="4-hydroxybenzoyl-CoA_TE"/>
</dbReference>
<reference evidence="1 2" key="1">
    <citation type="submission" date="2014-12" db="EMBL/GenBank/DDBJ databases">
        <title>Genome assembly of Enhygromyxa salina DSM 15201.</title>
        <authorList>
            <person name="Sharma G."/>
            <person name="Subramanian S."/>
        </authorList>
    </citation>
    <scope>NUCLEOTIDE SEQUENCE [LARGE SCALE GENOMIC DNA]</scope>
    <source>
        <strain evidence="1 2">DSM 15201</strain>
    </source>
</reference>
<dbReference type="Pfam" id="PF13279">
    <property type="entry name" value="4HBT_2"/>
    <property type="match status" value="1"/>
</dbReference>
<evidence type="ECO:0000313" key="2">
    <source>
        <dbReference type="Proteomes" id="UP000031599"/>
    </source>
</evidence>
<proteinExistence type="predicted"/>
<comment type="caution">
    <text evidence="1">The sequence shown here is derived from an EMBL/GenBank/DDBJ whole genome shotgun (WGS) entry which is preliminary data.</text>
</comment>
<dbReference type="PANTHER" id="PTHR31793">
    <property type="entry name" value="4-HYDROXYBENZOYL-COA THIOESTERASE FAMILY MEMBER"/>
    <property type="match status" value="1"/>
</dbReference>